<reference evidence="2" key="1">
    <citation type="journal article" date="2024" name="Proc. Natl. Acad. Sci. U.S.A.">
        <title>Extraordinary preservation of gene collinearity over three hundred million years revealed in homosporous lycophytes.</title>
        <authorList>
            <person name="Li C."/>
            <person name="Wickell D."/>
            <person name="Kuo L.Y."/>
            <person name="Chen X."/>
            <person name="Nie B."/>
            <person name="Liao X."/>
            <person name="Peng D."/>
            <person name="Ji J."/>
            <person name="Jenkins J."/>
            <person name="Williams M."/>
            <person name="Shu S."/>
            <person name="Plott C."/>
            <person name="Barry K."/>
            <person name="Rajasekar S."/>
            <person name="Grimwood J."/>
            <person name="Han X."/>
            <person name="Sun S."/>
            <person name="Hou Z."/>
            <person name="He W."/>
            <person name="Dai G."/>
            <person name="Sun C."/>
            <person name="Schmutz J."/>
            <person name="Leebens-Mack J.H."/>
            <person name="Li F.W."/>
            <person name="Wang L."/>
        </authorList>
    </citation>
    <scope>NUCLEOTIDE SEQUENCE [LARGE SCALE GENOMIC DNA]</scope>
    <source>
        <strain evidence="2">cv. PW_Plant_1</strain>
    </source>
</reference>
<sequence length="235" mass="26036">MDLTVAHDKRFCNLIEFFWPLEGKTINDVHDAVVNAYGLLGAGFAYLNTSALIKSLDGSSIGCYELWRKDTDFDELSATVLAPVVESLKAVASYDFYLTDIIAGGSKSGAPQVFSTGKIYYIAEFPLDPDYQDVFFSDIKAFFDKQLLELAEFISYTISKATDHSRIVIIEEWDSVAAARKLALALTNLPHSPLKDRNPSKSSNTFENLYIYHSAQTPAQEDDLQSSSALTSNSE</sequence>
<gene>
    <name evidence="1" type="ORF">O6H91_02G079400</name>
</gene>
<organism evidence="1 2">
    <name type="scientific">Diphasiastrum complanatum</name>
    <name type="common">Issler's clubmoss</name>
    <name type="synonym">Lycopodium complanatum</name>
    <dbReference type="NCBI Taxonomy" id="34168"/>
    <lineage>
        <taxon>Eukaryota</taxon>
        <taxon>Viridiplantae</taxon>
        <taxon>Streptophyta</taxon>
        <taxon>Embryophyta</taxon>
        <taxon>Tracheophyta</taxon>
        <taxon>Lycopodiopsida</taxon>
        <taxon>Lycopodiales</taxon>
        <taxon>Lycopodiaceae</taxon>
        <taxon>Lycopodioideae</taxon>
        <taxon>Diphasiastrum</taxon>
    </lineage>
</organism>
<keyword evidence="2" id="KW-1185">Reference proteome</keyword>
<proteinExistence type="predicted"/>
<evidence type="ECO:0000313" key="1">
    <source>
        <dbReference type="EMBL" id="KAJ7565889.1"/>
    </source>
</evidence>
<name>A0ACC2EH38_DIPCM</name>
<dbReference type="Proteomes" id="UP001162992">
    <property type="component" value="Chromosome 2"/>
</dbReference>
<protein>
    <submittedName>
        <fullName evidence="1">Uncharacterized protein</fullName>
    </submittedName>
</protein>
<accession>A0ACC2EH38</accession>
<evidence type="ECO:0000313" key="2">
    <source>
        <dbReference type="Proteomes" id="UP001162992"/>
    </source>
</evidence>
<dbReference type="EMBL" id="CM055093">
    <property type="protein sequence ID" value="KAJ7565889.1"/>
    <property type="molecule type" value="Genomic_DNA"/>
</dbReference>
<comment type="caution">
    <text evidence="1">The sequence shown here is derived from an EMBL/GenBank/DDBJ whole genome shotgun (WGS) entry which is preliminary data.</text>
</comment>